<dbReference type="GeneID" id="16995007"/>
<evidence type="ECO:0000256" key="4">
    <source>
        <dbReference type="ARBA" id="ARBA00022741"/>
    </source>
</evidence>
<feature type="binding site" evidence="8">
    <location>
        <position position="254"/>
    </location>
    <ligand>
        <name>IMP</name>
        <dbReference type="ChEBI" id="CHEBI:58053"/>
    </ligand>
</feature>
<dbReference type="InterPro" id="IPR042111">
    <property type="entry name" value="Adenylosuccinate_synth_dom3"/>
</dbReference>
<dbReference type="AlphaFoldDB" id="M1VDU1"/>
<protein>
    <recommendedName>
        <fullName evidence="8 10">Adenylosuccinate synthetase</fullName>
        <shortName evidence="8">AMPSase</shortName>
        <shortName evidence="8">AdSS</shortName>
        <ecNumber evidence="8 10">6.3.4.4</ecNumber>
    </recommendedName>
    <alternativeName>
        <fullName evidence="8">IMP--aspartate ligase</fullName>
    </alternativeName>
</protein>
<dbReference type="GO" id="GO:0004019">
    <property type="term" value="F:adenylosuccinate synthase activity"/>
    <property type="evidence" value="ECO:0007669"/>
    <property type="project" value="UniProtKB-UniRule"/>
</dbReference>
<dbReference type="PROSITE" id="PS00513">
    <property type="entry name" value="ADENYLOSUCCIN_SYN_2"/>
    <property type="match status" value="1"/>
</dbReference>
<evidence type="ECO:0000256" key="5">
    <source>
        <dbReference type="ARBA" id="ARBA00022755"/>
    </source>
</evidence>
<feature type="binding site" evidence="8">
    <location>
        <begin position="18"/>
        <end position="24"/>
    </location>
    <ligand>
        <name>GTP</name>
        <dbReference type="ChEBI" id="CHEBI:37565"/>
    </ligand>
</feature>
<keyword evidence="2 8" id="KW-0436">Ligase</keyword>
<evidence type="ECO:0000256" key="6">
    <source>
        <dbReference type="ARBA" id="ARBA00022842"/>
    </source>
</evidence>
<keyword evidence="4 8" id="KW-0547">Nucleotide-binding</keyword>
<keyword evidence="12" id="KW-1185">Reference proteome</keyword>
<evidence type="ECO:0000256" key="9">
    <source>
        <dbReference type="PROSITE-ProRule" id="PRU10134"/>
    </source>
</evidence>
<evidence type="ECO:0000256" key="10">
    <source>
        <dbReference type="RuleBase" id="RU000520"/>
    </source>
</evidence>
<evidence type="ECO:0000313" key="11">
    <source>
        <dbReference type="EMBL" id="BAM81017.1"/>
    </source>
</evidence>
<dbReference type="eggNOG" id="KOG1355">
    <property type="taxonomic scope" value="Eukaryota"/>
</dbReference>
<dbReference type="FunFam" id="3.90.170.10:FF:000001">
    <property type="entry name" value="Adenylosuccinate synthetase"/>
    <property type="match status" value="1"/>
</dbReference>
<feature type="binding site" evidence="8">
    <location>
        <begin position="314"/>
        <end position="320"/>
    </location>
    <ligand>
        <name>substrate</name>
    </ligand>
</feature>
<dbReference type="HAMAP" id="MF_00011">
    <property type="entry name" value="Adenylosucc_synth"/>
    <property type="match status" value="1"/>
</dbReference>
<evidence type="ECO:0000256" key="8">
    <source>
        <dbReference type="HAMAP-Rule" id="MF_03125"/>
    </source>
</evidence>
<dbReference type="InterPro" id="IPR042110">
    <property type="entry name" value="Adenylosuccinate_synth_dom2"/>
</dbReference>
<evidence type="ECO:0000256" key="2">
    <source>
        <dbReference type="ARBA" id="ARBA00022598"/>
    </source>
</evidence>
<comment type="function">
    <text evidence="8">Plays an important role in the de novo pathway and in the salvage pathway of purine nucleotide biosynthesis. Catalyzes the first commited step in the biosynthesis of AMP from IMP.</text>
</comment>
<dbReference type="GO" id="GO:0005737">
    <property type="term" value="C:cytoplasm"/>
    <property type="evidence" value="ECO:0007669"/>
    <property type="project" value="UniProtKB-SubCell"/>
</dbReference>
<feature type="binding site" evidence="8">
    <location>
        <begin position="19"/>
        <end position="22"/>
    </location>
    <ligand>
        <name>IMP</name>
        <dbReference type="ChEBI" id="CHEBI:58053"/>
    </ligand>
</feature>
<dbReference type="Proteomes" id="UP000007014">
    <property type="component" value="Chromosome 13"/>
</dbReference>
<dbReference type="InterPro" id="IPR027417">
    <property type="entry name" value="P-loop_NTPase"/>
</dbReference>
<dbReference type="InterPro" id="IPR042109">
    <property type="entry name" value="Adenylosuccinate_synth_dom1"/>
</dbReference>
<comment type="pathway">
    <text evidence="8 10">Purine metabolism; AMP biosynthesis via de novo pathway; AMP from IMP: step 1/2.</text>
</comment>
<sequence>MASDLPGGATVVLGAQWGDEGKGKLVDLLAQRADVVARCQGGSNAGHTIVVNGTKYALHLLPSGILNPKVLVVIGNGVVVHLPTLFAEIDQLEKQGVPNVSARVCVSDRAHILFDYHQIADGLLETERAGTAGGSIGTTRRGIGPCYADKAYRRNLRIADLREFRGIEFEAHIQSAVEDLRKRFGSAAEQALKHYDVRAEVARYYEYARRLEPMIGDSFTLLYDMLANGQHSILVEGANAAMLDIDFGTYPYVTSSNCTIGGCLTGLGIPLAYIRQVIGVVKAYTTRVGAGPFPTELLDARGIQLQQLGQEYGTTTQRPRRCGWLDTFLLRYTCRLNGFTALCLTKLDVLSCFHEIQIGVQYWYRGKKLQGMPASLRELAECEVEYEQMPGWHEQSLSEIRDFADLPRNAQAYVKRIEELVGVPVRFIGVGPGRDAIIYRD</sequence>
<reference evidence="11 12" key="2">
    <citation type="journal article" date="2007" name="BMC Biol.">
        <title>A 100%-complete sequence reveals unusually simple genomic features in the hot-spring red alga Cyanidioschyzon merolae.</title>
        <authorList>
            <person name="Nozaki H."/>
            <person name="Takano H."/>
            <person name="Misumi O."/>
            <person name="Terasawa K."/>
            <person name="Matsuzaki M."/>
            <person name="Maruyama S."/>
            <person name="Nishida K."/>
            <person name="Yagisawa F."/>
            <person name="Yoshida Y."/>
            <person name="Fujiwara T."/>
            <person name="Takio S."/>
            <person name="Tamura K."/>
            <person name="Chung S.J."/>
            <person name="Nakamura S."/>
            <person name="Kuroiwa H."/>
            <person name="Tanaka K."/>
            <person name="Sato N."/>
            <person name="Kuroiwa T."/>
        </authorList>
    </citation>
    <scope>NUCLEOTIDE SEQUENCE [LARGE SCALE GENOMIC DNA]</scope>
    <source>
        <strain evidence="11 12">10D</strain>
    </source>
</reference>
<keyword evidence="3 8" id="KW-0479">Metal-binding</keyword>
<comment type="similarity">
    <text evidence="8 10">Belongs to the adenylosuccinate synthetase family.</text>
</comment>
<feature type="binding site" evidence="8">
    <location>
        <position position="46"/>
    </location>
    <ligand>
        <name>Mg(2+)</name>
        <dbReference type="ChEBI" id="CHEBI:18420"/>
    </ligand>
</feature>
<evidence type="ECO:0000256" key="1">
    <source>
        <dbReference type="ARBA" id="ARBA00011738"/>
    </source>
</evidence>
<dbReference type="OMA" id="FHHAKPI"/>
<dbReference type="RefSeq" id="XP_005537053.1">
    <property type="nucleotide sequence ID" value="XM_005536996.1"/>
</dbReference>
<dbReference type="GO" id="GO:0044208">
    <property type="term" value="P:'de novo' AMP biosynthetic process"/>
    <property type="evidence" value="ECO:0007669"/>
    <property type="project" value="UniProtKB-UniRule"/>
</dbReference>
<dbReference type="InterPro" id="IPR033128">
    <property type="entry name" value="Adenylosuccin_syn_Lys_AS"/>
</dbReference>
<name>M1VDU1_CYAM1</name>
<feature type="binding site" evidence="8">
    <location>
        <position position="239"/>
    </location>
    <ligand>
        <name>IMP</name>
        <dbReference type="ChEBI" id="CHEBI:58053"/>
    </ligand>
</feature>
<feature type="active site" description="Proton donor" evidence="8">
    <location>
        <position position="47"/>
    </location>
</feature>
<proteinExistence type="inferred from homology"/>
<feature type="binding site" evidence="8">
    <location>
        <begin position="429"/>
        <end position="431"/>
    </location>
    <ligand>
        <name>GTP</name>
        <dbReference type="ChEBI" id="CHEBI:37565"/>
    </ligand>
</feature>
<feature type="binding site" evidence="8">
    <location>
        <begin position="346"/>
        <end position="348"/>
    </location>
    <ligand>
        <name>GTP</name>
        <dbReference type="ChEBI" id="CHEBI:37565"/>
    </ligand>
</feature>
<feature type="binding site" evidence="8">
    <location>
        <begin position="44"/>
        <end position="47"/>
    </location>
    <ligand>
        <name>IMP</name>
        <dbReference type="ChEBI" id="CHEBI:58053"/>
    </ligand>
</feature>
<dbReference type="UniPathway" id="UPA00075">
    <property type="reaction ID" value="UER00335"/>
</dbReference>
<dbReference type="InterPro" id="IPR001114">
    <property type="entry name" value="Adenylosuccinate_synthetase"/>
</dbReference>
<comment type="catalytic activity">
    <reaction evidence="8 10">
        <text>IMP + L-aspartate + GTP = N(6)-(1,2-dicarboxyethyl)-AMP + GDP + phosphate + 2 H(+)</text>
        <dbReference type="Rhea" id="RHEA:15753"/>
        <dbReference type="ChEBI" id="CHEBI:15378"/>
        <dbReference type="ChEBI" id="CHEBI:29991"/>
        <dbReference type="ChEBI" id="CHEBI:37565"/>
        <dbReference type="ChEBI" id="CHEBI:43474"/>
        <dbReference type="ChEBI" id="CHEBI:57567"/>
        <dbReference type="ChEBI" id="CHEBI:58053"/>
        <dbReference type="ChEBI" id="CHEBI:58189"/>
        <dbReference type="EC" id="6.3.4.4"/>
    </reaction>
</comment>
<dbReference type="SUPFAM" id="SSF52540">
    <property type="entry name" value="P-loop containing nucleoside triphosphate hydrolases"/>
    <property type="match status" value="1"/>
</dbReference>
<dbReference type="PANTHER" id="PTHR11846">
    <property type="entry name" value="ADENYLOSUCCINATE SYNTHETASE"/>
    <property type="match status" value="1"/>
</dbReference>
<dbReference type="InterPro" id="IPR018220">
    <property type="entry name" value="Adenylosuccin_syn_GTP-bd"/>
</dbReference>
<comment type="subunit">
    <text evidence="1 8">Homodimer.</text>
</comment>
<dbReference type="PANTHER" id="PTHR11846:SF0">
    <property type="entry name" value="ADENYLOSUCCINATE SYNTHETASE"/>
    <property type="match status" value="1"/>
</dbReference>
<feature type="binding site" evidence="8">
    <location>
        <position position="320"/>
    </location>
    <ligand>
        <name>GTP</name>
        <dbReference type="ChEBI" id="CHEBI:37565"/>
    </ligand>
</feature>
<dbReference type="Gramene" id="CMM162CT">
    <property type="protein sequence ID" value="CMM162CT"/>
    <property type="gene ID" value="CMM162C"/>
</dbReference>
<dbReference type="NCBIfam" id="NF002223">
    <property type="entry name" value="PRK01117.1"/>
    <property type="match status" value="1"/>
</dbReference>
<dbReference type="Pfam" id="PF00709">
    <property type="entry name" value="Adenylsucc_synt"/>
    <property type="match status" value="1"/>
</dbReference>
<keyword evidence="7 8" id="KW-0342">GTP-binding</keyword>
<feature type="binding site" evidence="8">
    <location>
        <position position="139"/>
    </location>
    <ligand>
        <name>IMP</name>
        <dbReference type="ChEBI" id="CHEBI:58053"/>
    </ligand>
</feature>
<gene>
    <name evidence="11" type="ORF">CYME_CMM162C</name>
</gene>
<dbReference type="EMBL" id="AP006495">
    <property type="protein sequence ID" value="BAM81017.1"/>
    <property type="molecule type" value="Genomic_DNA"/>
</dbReference>
<reference evidence="11 12" key="1">
    <citation type="journal article" date="2004" name="Nature">
        <title>Genome sequence of the ultrasmall unicellular red alga Cyanidioschyzon merolae 10D.</title>
        <authorList>
            <person name="Matsuzaki M."/>
            <person name="Misumi O."/>
            <person name="Shin-i T."/>
            <person name="Maruyama S."/>
            <person name="Takahara M."/>
            <person name="Miyagishima S."/>
            <person name="Mori T."/>
            <person name="Nishida K."/>
            <person name="Yagisawa F."/>
            <person name="Nishida K."/>
            <person name="Yoshida Y."/>
            <person name="Nishimura Y."/>
            <person name="Nakao S."/>
            <person name="Kobayashi T."/>
            <person name="Momoyama Y."/>
            <person name="Higashiyama T."/>
            <person name="Minoda A."/>
            <person name="Sano M."/>
            <person name="Nomoto H."/>
            <person name="Oishi K."/>
            <person name="Hayashi H."/>
            <person name="Ohta F."/>
            <person name="Nishizaka S."/>
            <person name="Haga S."/>
            <person name="Miura S."/>
            <person name="Morishita T."/>
            <person name="Kabeya Y."/>
            <person name="Terasawa K."/>
            <person name="Suzuki Y."/>
            <person name="Ishii Y."/>
            <person name="Asakawa S."/>
            <person name="Takano H."/>
            <person name="Ohta N."/>
            <person name="Kuroiwa H."/>
            <person name="Tanaka K."/>
            <person name="Shimizu N."/>
            <person name="Sugano S."/>
            <person name="Sato N."/>
            <person name="Nozaki H."/>
            <person name="Ogasawara N."/>
            <person name="Kohara Y."/>
            <person name="Kuroiwa T."/>
        </authorList>
    </citation>
    <scope>NUCLEOTIDE SEQUENCE [LARGE SCALE GENOMIC DNA]</scope>
    <source>
        <strain evidence="11 12">10D</strain>
    </source>
</reference>
<dbReference type="Gene3D" id="3.90.170.10">
    <property type="entry name" value="Adenylosuccinate Synthetase, subunit A, domain 3"/>
    <property type="match status" value="1"/>
</dbReference>
<feature type="binding site" evidence="8">
    <location>
        <position position="318"/>
    </location>
    <ligand>
        <name>IMP</name>
        <dbReference type="ChEBI" id="CHEBI:58053"/>
    </ligand>
</feature>
<keyword evidence="6 8" id="KW-0460">Magnesium</keyword>
<organism evidence="11 12">
    <name type="scientific">Cyanidioschyzon merolae (strain NIES-3377 / 10D)</name>
    <name type="common">Unicellular red alga</name>
    <dbReference type="NCBI Taxonomy" id="280699"/>
    <lineage>
        <taxon>Eukaryota</taxon>
        <taxon>Rhodophyta</taxon>
        <taxon>Bangiophyceae</taxon>
        <taxon>Cyanidiales</taxon>
        <taxon>Cyanidiaceae</taxon>
        <taxon>Cyanidioschyzon</taxon>
    </lineage>
</organism>
<comment type="cofactor">
    <cofactor evidence="8">
        <name>Mg(2+)</name>
        <dbReference type="ChEBI" id="CHEBI:18420"/>
    </cofactor>
    <text evidence="8">Binds 1 Mg(2+) ion per subunit.</text>
</comment>
<dbReference type="STRING" id="280699.M1VDU1"/>
<evidence type="ECO:0000313" key="12">
    <source>
        <dbReference type="Proteomes" id="UP000007014"/>
    </source>
</evidence>
<dbReference type="OrthoDB" id="10265645at2759"/>
<dbReference type="SMART" id="SM00788">
    <property type="entry name" value="Adenylsucc_synt"/>
    <property type="match status" value="1"/>
</dbReference>
<dbReference type="GO" id="GO:0046040">
    <property type="term" value="P:IMP metabolic process"/>
    <property type="evidence" value="ECO:0007669"/>
    <property type="project" value="TreeGrafter"/>
</dbReference>
<dbReference type="HOGENOM" id="CLU_029848_0_0_1"/>
<dbReference type="NCBIfam" id="TIGR00184">
    <property type="entry name" value="purA"/>
    <property type="match status" value="1"/>
</dbReference>
<feature type="active site" description="Proton acceptor" evidence="8">
    <location>
        <position position="19"/>
    </location>
</feature>
<feature type="binding site" evidence="8">
    <location>
        <position position="19"/>
    </location>
    <ligand>
        <name>Mg(2+)</name>
        <dbReference type="ChEBI" id="CHEBI:18420"/>
    </ligand>
</feature>
<dbReference type="GO" id="GO:0005525">
    <property type="term" value="F:GTP binding"/>
    <property type="evidence" value="ECO:0007669"/>
    <property type="project" value="UniProtKB-UniRule"/>
</dbReference>
<comment type="function">
    <text evidence="10">Plays an important role in the de novo pathway of purine nucleotide biosynthesis.</text>
</comment>
<dbReference type="CDD" id="cd03108">
    <property type="entry name" value="AdSS"/>
    <property type="match status" value="1"/>
</dbReference>
<feature type="binding site" evidence="8">
    <location>
        <position position="153"/>
    </location>
    <ligand>
        <name>IMP</name>
        <dbReference type="ChEBI" id="CHEBI:58053"/>
        <note>ligand shared between dimeric partners</note>
    </ligand>
</feature>
<evidence type="ECO:0000256" key="7">
    <source>
        <dbReference type="ARBA" id="ARBA00023134"/>
    </source>
</evidence>
<evidence type="ECO:0000256" key="3">
    <source>
        <dbReference type="ARBA" id="ARBA00022723"/>
    </source>
</evidence>
<accession>M1VDU1</accession>
<keyword evidence="8" id="KW-0963">Cytoplasm</keyword>
<dbReference type="KEGG" id="cme:CYME_CMM162C"/>
<comment type="subcellular location">
    <subcellularLocation>
        <location evidence="8">Cytoplasm</location>
    </subcellularLocation>
</comment>
<feature type="active site" evidence="9">
    <location>
        <position position="150"/>
    </location>
</feature>
<dbReference type="GO" id="GO:0000287">
    <property type="term" value="F:magnesium ion binding"/>
    <property type="evidence" value="ECO:0007669"/>
    <property type="project" value="UniProtKB-UniRule"/>
</dbReference>
<dbReference type="PROSITE" id="PS01266">
    <property type="entry name" value="ADENYLOSUCCIN_SYN_1"/>
    <property type="match status" value="1"/>
</dbReference>
<feature type="binding site" evidence="8">
    <location>
        <begin position="46"/>
        <end position="48"/>
    </location>
    <ligand>
        <name>GTP</name>
        <dbReference type="ChEBI" id="CHEBI:37565"/>
    </ligand>
</feature>
<keyword evidence="5 8" id="KW-0658">Purine biosynthesis</keyword>
<dbReference type="EC" id="6.3.4.4" evidence="8 10"/>
<dbReference type="Gene3D" id="1.10.300.10">
    <property type="entry name" value="Adenylosuccinate Synthetase, subunit A, domain 2"/>
    <property type="match status" value="1"/>
</dbReference>
<dbReference type="Gene3D" id="3.40.440.10">
    <property type="entry name" value="Adenylosuccinate Synthetase, subunit A, domain 1"/>
    <property type="match status" value="1"/>
</dbReference>